<evidence type="ECO:0000313" key="4">
    <source>
        <dbReference type="Proteomes" id="UP001208570"/>
    </source>
</evidence>
<dbReference type="GO" id="GO:0032991">
    <property type="term" value="C:protein-containing complex"/>
    <property type="evidence" value="ECO:0007669"/>
    <property type="project" value="UniProtKB-ARBA"/>
</dbReference>
<comment type="caution">
    <text evidence="3">The sequence shown here is derived from an EMBL/GenBank/DDBJ whole genome shotgun (WGS) entry which is preliminary data.</text>
</comment>
<dbReference type="Proteomes" id="UP001208570">
    <property type="component" value="Unassembled WGS sequence"/>
</dbReference>
<dbReference type="AlphaFoldDB" id="A0AAD9J1A7"/>
<keyword evidence="4" id="KW-1185">Reference proteome</keyword>
<feature type="region of interest" description="Disordered" evidence="2">
    <location>
        <begin position="616"/>
        <end position="637"/>
    </location>
</feature>
<evidence type="ECO:0000256" key="1">
    <source>
        <dbReference type="ARBA" id="ARBA00023054"/>
    </source>
</evidence>
<protein>
    <recommendedName>
        <fullName evidence="5">UV radiation resistance-associated gene protein</fullName>
    </recommendedName>
</protein>
<sequence length="725" mass="82356">MIAARNIGPQDSSENATDIAQLETFFTLHRQSKDNAFYTSEKIKGSLNPTWRSFSLENTHKPGIPDMASKCILCTVLTQQERLQYPPNTVLFGMLDGIYGCPNTPPTWDLTNSQIIVEQTPVRQSYTTQTLLRIKTILRAIQQTRASVQKVKHSIEGKLHQSDNLTDKRMEREHHFLETYSLRQDLAWRLKALRSEKDIYENIQSVNNTTEKQLESKFERLQRDKSELHDKKKSYFNVREDLIKTGAQLVMRRKQLISELAFIYPIVEESNHKDFTICGVRLPNSEDFLGQDETMIAVALGYTCHLVVMISHFLDVPMRYPMEHLGSRSVIRDHIIDKLTDKERDFPLYSKGKEKFQFNYGVYLLNKNIAQLRYYCALGTTDLRMTLPNLKSLLEFRLGVRFESTNAPVLLGQHMAALPSLSDPRKFRSLPPNNLQKLDATNKAEHVMMTKKHQESTGGSKCELSQKPREWLKDTVCENLKENTLYRDRTNEPCPVTESGLGEIDNRVWPMEGHHASQLDKLNAVLSESLSKSDGKVVTANSKQVNVVNSSMSVSPVIKTLDVISREKLMGSIANYDDLDVSSSEDSACATYASRFKMWPRDQLDASLLDTQWTGDDSERIGDSSSHKLAGGVPTPADSMSTFKTRAMLSPNRNADDCVNKPDCNDLMTVAEQWQKETQTKTVDMPVTLFPRQRTESSTDGEDPATFVIPLAKELEKVIPLDDQS</sequence>
<evidence type="ECO:0000256" key="2">
    <source>
        <dbReference type="SAM" id="MobiDB-lite"/>
    </source>
</evidence>
<name>A0AAD9J1A7_9ANNE</name>
<evidence type="ECO:0000313" key="3">
    <source>
        <dbReference type="EMBL" id="KAK2144468.1"/>
    </source>
</evidence>
<keyword evidence="1" id="KW-0175">Coiled coil</keyword>
<dbReference type="GO" id="GO:0005768">
    <property type="term" value="C:endosome"/>
    <property type="evidence" value="ECO:0007669"/>
    <property type="project" value="TreeGrafter"/>
</dbReference>
<feature type="compositionally biased region" description="Basic and acidic residues" evidence="2">
    <location>
        <begin position="617"/>
        <end position="626"/>
    </location>
</feature>
<dbReference type="PANTHER" id="PTHR15157:SF5">
    <property type="entry name" value="UV RADIATION RESISTANCE-ASSOCIATED GENE PROTEIN"/>
    <property type="match status" value="1"/>
</dbReference>
<dbReference type="GO" id="GO:0000323">
    <property type="term" value="C:lytic vacuole"/>
    <property type="evidence" value="ECO:0007669"/>
    <property type="project" value="TreeGrafter"/>
</dbReference>
<proteinExistence type="predicted"/>
<dbReference type="Pfam" id="PF10186">
    <property type="entry name" value="ATG14"/>
    <property type="match status" value="1"/>
</dbReference>
<dbReference type="GO" id="GO:0035493">
    <property type="term" value="P:SNARE complex assembly"/>
    <property type="evidence" value="ECO:0007669"/>
    <property type="project" value="TreeGrafter"/>
</dbReference>
<gene>
    <name evidence="3" type="ORF">LSH36_753g01055</name>
</gene>
<dbReference type="GO" id="GO:0000149">
    <property type="term" value="F:SNARE binding"/>
    <property type="evidence" value="ECO:0007669"/>
    <property type="project" value="TreeGrafter"/>
</dbReference>
<organism evidence="3 4">
    <name type="scientific">Paralvinella palmiformis</name>
    <dbReference type="NCBI Taxonomy" id="53620"/>
    <lineage>
        <taxon>Eukaryota</taxon>
        <taxon>Metazoa</taxon>
        <taxon>Spiralia</taxon>
        <taxon>Lophotrochozoa</taxon>
        <taxon>Annelida</taxon>
        <taxon>Polychaeta</taxon>
        <taxon>Sedentaria</taxon>
        <taxon>Canalipalpata</taxon>
        <taxon>Terebellida</taxon>
        <taxon>Terebelliformia</taxon>
        <taxon>Alvinellidae</taxon>
        <taxon>Paralvinella</taxon>
    </lineage>
</organism>
<dbReference type="InterPro" id="IPR018791">
    <property type="entry name" value="UV_resistance/autophagy_Atg14"/>
</dbReference>
<reference evidence="3" key="1">
    <citation type="journal article" date="2023" name="Mol. Biol. Evol.">
        <title>Third-Generation Sequencing Reveals the Adaptive Role of the Epigenome in Three Deep-Sea Polychaetes.</title>
        <authorList>
            <person name="Perez M."/>
            <person name="Aroh O."/>
            <person name="Sun Y."/>
            <person name="Lan Y."/>
            <person name="Juniper S.K."/>
            <person name="Young C.R."/>
            <person name="Angers B."/>
            <person name="Qian P.Y."/>
        </authorList>
    </citation>
    <scope>NUCLEOTIDE SEQUENCE</scope>
    <source>
        <strain evidence="3">P08H-3</strain>
    </source>
</reference>
<dbReference type="PANTHER" id="PTHR15157">
    <property type="entry name" value="UV RADIATION RESISTANCE-ASSOCIATED GENE PROTEIN"/>
    <property type="match status" value="1"/>
</dbReference>
<dbReference type="EMBL" id="JAODUP010000753">
    <property type="protein sequence ID" value="KAK2144468.1"/>
    <property type="molecule type" value="Genomic_DNA"/>
</dbReference>
<evidence type="ECO:0008006" key="5">
    <source>
        <dbReference type="Google" id="ProtNLM"/>
    </source>
</evidence>
<accession>A0AAD9J1A7</accession>